<sequence>MTSTSTYLNTMFFGMLLVAPWLLPPPAGARTVSPGPISTIALPQTKTAEDSPITPVPTYALATFDSRLSSLSAARTAYPGCTFVEEASQKPTKQPLRVTDVNSQVSRAETESSRFNLKGGNAASRRTRPVQPTIFEA</sequence>
<evidence type="ECO:0000313" key="2">
    <source>
        <dbReference type="Proteomes" id="UP000724584"/>
    </source>
</evidence>
<name>A0ACB7P792_9PEZI</name>
<gene>
    <name evidence="1" type="ORF">F5144DRAFT_570694</name>
</gene>
<comment type="caution">
    <text evidence="1">The sequence shown here is derived from an EMBL/GenBank/DDBJ whole genome shotgun (WGS) entry which is preliminary data.</text>
</comment>
<reference evidence="1 2" key="1">
    <citation type="journal article" date="2021" name="Nat. Commun.">
        <title>Genetic determinants of endophytism in the Arabidopsis root mycobiome.</title>
        <authorList>
            <person name="Mesny F."/>
            <person name="Miyauchi S."/>
            <person name="Thiergart T."/>
            <person name="Pickel B."/>
            <person name="Atanasova L."/>
            <person name="Karlsson M."/>
            <person name="Huettel B."/>
            <person name="Barry K.W."/>
            <person name="Haridas S."/>
            <person name="Chen C."/>
            <person name="Bauer D."/>
            <person name="Andreopoulos W."/>
            <person name="Pangilinan J."/>
            <person name="LaButti K."/>
            <person name="Riley R."/>
            <person name="Lipzen A."/>
            <person name="Clum A."/>
            <person name="Drula E."/>
            <person name="Henrissat B."/>
            <person name="Kohler A."/>
            <person name="Grigoriev I.V."/>
            <person name="Martin F.M."/>
            <person name="Hacquard S."/>
        </authorList>
    </citation>
    <scope>NUCLEOTIDE SEQUENCE [LARGE SCALE GENOMIC DNA]</scope>
    <source>
        <strain evidence="1 2">MPI-SDFR-AT-0079</strain>
    </source>
</reference>
<proteinExistence type="predicted"/>
<evidence type="ECO:0000313" key="1">
    <source>
        <dbReference type="EMBL" id="KAH6631328.1"/>
    </source>
</evidence>
<dbReference type="Proteomes" id="UP000724584">
    <property type="component" value="Unassembled WGS sequence"/>
</dbReference>
<protein>
    <submittedName>
        <fullName evidence="1">Uncharacterized protein</fullName>
    </submittedName>
</protein>
<dbReference type="EMBL" id="JAGIZQ010000004">
    <property type="protein sequence ID" value="KAH6631328.1"/>
    <property type="molecule type" value="Genomic_DNA"/>
</dbReference>
<feature type="non-terminal residue" evidence="1">
    <location>
        <position position="1"/>
    </location>
</feature>
<organism evidence="1 2">
    <name type="scientific">Chaetomium tenue</name>
    <dbReference type="NCBI Taxonomy" id="1854479"/>
    <lineage>
        <taxon>Eukaryota</taxon>
        <taxon>Fungi</taxon>
        <taxon>Dikarya</taxon>
        <taxon>Ascomycota</taxon>
        <taxon>Pezizomycotina</taxon>
        <taxon>Sordariomycetes</taxon>
        <taxon>Sordariomycetidae</taxon>
        <taxon>Sordariales</taxon>
        <taxon>Chaetomiaceae</taxon>
        <taxon>Chaetomium</taxon>
    </lineage>
</organism>
<accession>A0ACB7P792</accession>
<keyword evidence="2" id="KW-1185">Reference proteome</keyword>